<proteinExistence type="predicted"/>
<evidence type="ECO:0000313" key="1">
    <source>
        <dbReference type="EMBL" id="MBX50280.1"/>
    </source>
</evidence>
<name>A0A2P2P6B9_RHIMU</name>
<protein>
    <submittedName>
        <fullName evidence="1">Uncharacterized protein</fullName>
    </submittedName>
</protein>
<reference evidence="1" key="1">
    <citation type="submission" date="2018-02" db="EMBL/GenBank/DDBJ databases">
        <title>Rhizophora mucronata_Transcriptome.</title>
        <authorList>
            <person name="Meera S.P."/>
            <person name="Sreeshan A."/>
            <person name="Augustine A."/>
        </authorList>
    </citation>
    <scope>NUCLEOTIDE SEQUENCE</scope>
    <source>
        <tissue evidence="1">Leaf</tissue>
    </source>
</reference>
<sequence length="18" mass="1953">MVSSLGDHVWCLDLTSCS</sequence>
<dbReference type="AlphaFoldDB" id="A0A2P2P6B9"/>
<accession>A0A2P2P6B9</accession>
<organism evidence="1">
    <name type="scientific">Rhizophora mucronata</name>
    <name type="common">Asiatic mangrove</name>
    <dbReference type="NCBI Taxonomy" id="61149"/>
    <lineage>
        <taxon>Eukaryota</taxon>
        <taxon>Viridiplantae</taxon>
        <taxon>Streptophyta</taxon>
        <taxon>Embryophyta</taxon>
        <taxon>Tracheophyta</taxon>
        <taxon>Spermatophyta</taxon>
        <taxon>Magnoliopsida</taxon>
        <taxon>eudicotyledons</taxon>
        <taxon>Gunneridae</taxon>
        <taxon>Pentapetalae</taxon>
        <taxon>rosids</taxon>
        <taxon>fabids</taxon>
        <taxon>Malpighiales</taxon>
        <taxon>Rhizophoraceae</taxon>
        <taxon>Rhizophora</taxon>
    </lineage>
</organism>
<dbReference type="EMBL" id="GGEC01069796">
    <property type="protein sequence ID" value="MBX50280.1"/>
    <property type="molecule type" value="Transcribed_RNA"/>
</dbReference>